<dbReference type="Pfam" id="PF03796">
    <property type="entry name" value="DnaB_C"/>
    <property type="match status" value="1"/>
</dbReference>
<dbReference type="EC" id="5.6.2.3" evidence="11 12"/>
<dbReference type="PANTHER" id="PTHR30153">
    <property type="entry name" value="REPLICATIVE DNA HELICASE DNAB"/>
    <property type="match status" value="1"/>
</dbReference>
<evidence type="ECO:0000256" key="6">
    <source>
        <dbReference type="ARBA" id="ARBA00022806"/>
    </source>
</evidence>
<keyword evidence="9" id="KW-0413">Isomerase</keyword>
<dbReference type="RefSeq" id="WP_244996891.1">
    <property type="nucleotide sequence ID" value="NZ_BOSM01000014.1"/>
</dbReference>
<evidence type="ECO:0000259" key="13">
    <source>
        <dbReference type="PROSITE" id="PS51199"/>
    </source>
</evidence>
<evidence type="ECO:0000256" key="2">
    <source>
        <dbReference type="ARBA" id="ARBA00022515"/>
    </source>
</evidence>
<comment type="similarity">
    <text evidence="1 12">Belongs to the helicase family. DnaB subfamily.</text>
</comment>
<dbReference type="PROSITE" id="PS51199">
    <property type="entry name" value="SF4_HELICASE"/>
    <property type="match status" value="1"/>
</dbReference>
<dbReference type="InterPro" id="IPR027417">
    <property type="entry name" value="P-loop_NTPase"/>
</dbReference>
<keyword evidence="2 12" id="KW-0639">Primosome</keyword>
<dbReference type="SUPFAM" id="SSF52540">
    <property type="entry name" value="P-loop containing nucleoside triphosphate hydrolases"/>
    <property type="match status" value="1"/>
</dbReference>
<evidence type="ECO:0000313" key="15">
    <source>
        <dbReference type="Proteomes" id="UP000681290"/>
    </source>
</evidence>
<name>A0ABQ4MZ07_9BACL</name>
<dbReference type="InterPro" id="IPR036185">
    <property type="entry name" value="DNA_heli_DnaB-like_N_sf"/>
</dbReference>
<evidence type="ECO:0000256" key="5">
    <source>
        <dbReference type="ARBA" id="ARBA00022801"/>
    </source>
</evidence>
<dbReference type="PANTHER" id="PTHR30153:SF2">
    <property type="entry name" value="REPLICATIVE DNA HELICASE"/>
    <property type="match status" value="1"/>
</dbReference>
<dbReference type="Gene3D" id="3.40.50.300">
    <property type="entry name" value="P-loop containing nucleotide triphosphate hydrolases"/>
    <property type="match status" value="1"/>
</dbReference>
<keyword evidence="3 12" id="KW-0235">DNA replication</keyword>
<comment type="caution">
    <text evidence="14">The sequence shown here is derived from an EMBL/GenBank/DDBJ whole genome shotgun (WGS) entry which is preliminary data.</text>
</comment>
<dbReference type="Pfam" id="PF00772">
    <property type="entry name" value="DnaB"/>
    <property type="match status" value="1"/>
</dbReference>
<dbReference type="NCBIfam" id="NF004384">
    <property type="entry name" value="PRK05748.1"/>
    <property type="match status" value="1"/>
</dbReference>
<gene>
    <name evidence="14" type="primary">dnaC_2</name>
    <name evidence="14" type="ORF">J15TS10_49650</name>
</gene>
<dbReference type="Proteomes" id="UP000681290">
    <property type="component" value="Unassembled WGS sequence"/>
</dbReference>
<feature type="domain" description="SF4 helicase" evidence="13">
    <location>
        <begin position="187"/>
        <end position="450"/>
    </location>
</feature>
<dbReference type="InterPro" id="IPR007693">
    <property type="entry name" value="DNA_helicase_DnaB-like_N"/>
</dbReference>
<evidence type="ECO:0000256" key="7">
    <source>
        <dbReference type="ARBA" id="ARBA00022840"/>
    </source>
</evidence>
<dbReference type="InterPro" id="IPR016136">
    <property type="entry name" value="DNA_helicase_N/primase_C"/>
</dbReference>
<evidence type="ECO:0000256" key="9">
    <source>
        <dbReference type="ARBA" id="ARBA00023235"/>
    </source>
</evidence>
<keyword evidence="4 12" id="KW-0547">Nucleotide-binding</keyword>
<dbReference type="NCBIfam" id="TIGR00665">
    <property type="entry name" value="DnaB"/>
    <property type="match status" value="1"/>
</dbReference>
<reference evidence="14 15" key="1">
    <citation type="submission" date="2021-03" db="EMBL/GenBank/DDBJ databases">
        <title>Antimicrobial resistance genes in bacteria isolated from Japanese honey, and their potential for conferring macrolide and lincosamide resistance in the American foulbrood pathogen Paenibacillus larvae.</title>
        <authorList>
            <person name="Okamoto M."/>
            <person name="Kumagai M."/>
            <person name="Kanamori H."/>
            <person name="Takamatsu D."/>
        </authorList>
    </citation>
    <scope>NUCLEOTIDE SEQUENCE [LARGE SCALE GENOMIC DNA]</scope>
    <source>
        <strain evidence="14 15">J15TS10</strain>
    </source>
</reference>
<evidence type="ECO:0000256" key="11">
    <source>
        <dbReference type="NCBIfam" id="TIGR00665"/>
    </source>
</evidence>
<dbReference type="SMART" id="SM00382">
    <property type="entry name" value="AAA"/>
    <property type="match status" value="1"/>
</dbReference>
<dbReference type="InterPro" id="IPR003593">
    <property type="entry name" value="AAA+_ATPase"/>
</dbReference>
<organism evidence="14 15">
    <name type="scientific">Paenibacillus woosongensis</name>
    <dbReference type="NCBI Taxonomy" id="307580"/>
    <lineage>
        <taxon>Bacteria</taxon>
        <taxon>Bacillati</taxon>
        <taxon>Bacillota</taxon>
        <taxon>Bacilli</taxon>
        <taxon>Bacillales</taxon>
        <taxon>Paenibacillaceae</taxon>
        <taxon>Paenibacillus</taxon>
    </lineage>
</organism>
<keyword evidence="5 12" id="KW-0378">Hydrolase</keyword>
<evidence type="ECO:0000256" key="4">
    <source>
        <dbReference type="ARBA" id="ARBA00022741"/>
    </source>
</evidence>
<sequence length="455" mass="51571">MSLREVSNTINYELPVHFEAEQICLGYILANPTLLESLLEQSEADVFFDSSHRMIFDVMEELFESGEPVDFVTVTTKLKNRNEIEIVGGPSYLKRLHDSVPSSNPESFKYYVGLLNQQHLLRRVVRAGIQQIKIATEDRDVDQAFLFMQKSLDILSDRAVDRQEFRSLSEAAMDYFEELEARAQNQEKGYLTGVPSGFEDLDKMTSGFQKGDLVIVAARPGVGKTAFALNVAMSASKDINEPTAIFSLEMSEPQLVQRIISSEGHVDGSRLRTGKLEEQDWYNVVMSISGMGNVYLDDTPGINVAEIRAKCRRLKKRCGLGLIIIDYLQLISGSRRSENRQQEVSEISRTLKLIAKELNVPVIALSQLSRSVEQRQDKRPMLSDLRESGSIEQDADIVAFLYRDDYYNQESEKKNLIEIIIAKQRNGPIGTVELVFLKQLSKFVNYELNFAERAN</sequence>
<evidence type="ECO:0000256" key="10">
    <source>
        <dbReference type="ARBA" id="ARBA00048954"/>
    </source>
</evidence>
<evidence type="ECO:0000256" key="1">
    <source>
        <dbReference type="ARBA" id="ARBA00008428"/>
    </source>
</evidence>
<evidence type="ECO:0000256" key="3">
    <source>
        <dbReference type="ARBA" id="ARBA00022705"/>
    </source>
</evidence>
<dbReference type="GO" id="GO:0004386">
    <property type="term" value="F:helicase activity"/>
    <property type="evidence" value="ECO:0007669"/>
    <property type="project" value="UniProtKB-KW"/>
</dbReference>
<proteinExistence type="inferred from homology"/>
<dbReference type="Gene3D" id="1.10.860.10">
    <property type="entry name" value="DNAb Helicase, Chain A"/>
    <property type="match status" value="1"/>
</dbReference>
<dbReference type="CDD" id="cd00984">
    <property type="entry name" value="DnaB_C"/>
    <property type="match status" value="1"/>
</dbReference>
<evidence type="ECO:0000313" key="14">
    <source>
        <dbReference type="EMBL" id="GIP61151.1"/>
    </source>
</evidence>
<keyword evidence="15" id="KW-1185">Reference proteome</keyword>
<keyword evidence="8 12" id="KW-0238">DNA-binding</keyword>
<dbReference type="EMBL" id="BOSM01000014">
    <property type="protein sequence ID" value="GIP61151.1"/>
    <property type="molecule type" value="Genomic_DNA"/>
</dbReference>
<protein>
    <recommendedName>
        <fullName evidence="11 12">Replicative DNA helicase</fullName>
        <ecNumber evidence="11 12">5.6.2.3</ecNumber>
    </recommendedName>
</protein>
<dbReference type="SUPFAM" id="SSF48024">
    <property type="entry name" value="N-terminal domain of DnaB helicase"/>
    <property type="match status" value="1"/>
</dbReference>
<dbReference type="InterPro" id="IPR007692">
    <property type="entry name" value="DNA_helicase_DnaB"/>
</dbReference>
<evidence type="ECO:0000256" key="12">
    <source>
        <dbReference type="RuleBase" id="RU362085"/>
    </source>
</evidence>
<keyword evidence="6 12" id="KW-0347">Helicase</keyword>
<accession>A0ABQ4MZ07</accession>
<comment type="catalytic activity">
    <reaction evidence="10 12">
        <text>ATP + H2O = ADP + phosphate + H(+)</text>
        <dbReference type="Rhea" id="RHEA:13065"/>
        <dbReference type="ChEBI" id="CHEBI:15377"/>
        <dbReference type="ChEBI" id="CHEBI:15378"/>
        <dbReference type="ChEBI" id="CHEBI:30616"/>
        <dbReference type="ChEBI" id="CHEBI:43474"/>
        <dbReference type="ChEBI" id="CHEBI:456216"/>
        <dbReference type="EC" id="5.6.2.3"/>
    </reaction>
</comment>
<keyword evidence="7 12" id="KW-0067">ATP-binding</keyword>
<comment type="function">
    <text evidence="12">The main replicative DNA helicase, it participates in initiation and elongation during chromosome replication. Travels ahead of the DNA replisome, separating dsDNA into templates for DNA synthesis. A processive ATP-dependent 5'-3' DNA helicase it has DNA-dependent ATPase activity.</text>
</comment>
<evidence type="ECO:0000256" key="8">
    <source>
        <dbReference type="ARBA" id="ARBA00023125"/>
    </source>
</evidence>
<dbReference type="InterPro" id="IPR007694">
    <property type="entry name" value="DNA_helicase_DnaB-like_C"/>
</dbReference>